<dbReference type="GO" id="GO:0005525">
    <property type="term" value="F:GTP binding"/>
    <property type="evidence" value="ECO:0007669"/>
    <property type="project" value="InterPro"/>
</dbReference>
<dbReference type="InterPro" id="IPR007743">
    <property type="entry name" value="Immunity-related_GTPase-like"/>
</dbReference>
<dbReference type="PANTHER" id="PTHR14143:SF1">
    <property type="entry name" value="IRG-TYPE G DOMAIN-CONTAINING PROTEIN"/>
    <property type="match status" value="1"/>
</dbReference>
<feature type="chain" id="PRO_5032657600" description="IRG-type G domain-containing protein" evidence="2">
    <location>
        <begin position="26"/>
        <end position="304"/>
    </location>
</feature>
<sequence>MGITGDLMLGAAVLALSPIWAPVLGARYCLDKLDCVLSKKPKKRAAALDKAFEQWQANRVSGFNWTSWKYYYDGKLCKALPGFDADNYNFAFVGNVKSGKSALVNSVRGLPDTLVEDANNRICDNKGIARMGRARVGFVETTMDTSRYSFGNACENAVVWDVPGSGTQSHRAETYYKDKALYAFDCLILVTSGAAAGEADVALMKAASEMGQPFAIVRTKCDLDAQTLIDACMDPAEAVRMVREEVTMSLQKELAAAGLTRTPPIFLVNRKAFNGFQGMPSSLRFDEDKLLEWLAAVAKQRHEA</sequence>
<proteinExistence type="inferred from homology"/>
<dbReference type="InterPro" id="IPR027417">
    <property type="entry name" value="P-loop_NTPase"/>
</dbReference>
<protein>
    <recommendedName>
        <fullName evidence="3">IRG-type G domain-containing protein</fullName>
    </recommendedName>
</protein>
<dbReference type="Pfam" id="PF05049">
    <property type="entry name" value="IIGP"/>
    <property type="match status" value="1"/>
</dbReference>
<accession>A0A836C062</accession>
<keyword evidence="2" id="KW-0732">Signal</keyword>
<dbReference type="EMBL" id="JAEHOE010000024">
    <property type="protein sequence ID" value="KAG2495476.1"/>
    <property type="molecule type" value="Genomic_DNA"/>
</dbReference>
<dbReference type="GO" id="GO:0016020">
    <property type="term" value="C:membrane"/>
    <property type="evidence" value="ECO:0007669"/>
    <property type="project" value="InterPro"/>
</dbReference>
<dbReference type="PROSITE" id="PS51716">
    <property type="entry name" value="G_IRG"/>
    <property type="match status" value="1"/>
</dbReference>
<dbReference type="Proteomes" id="UP000612055">
    <property type="component" value="Unassembled WGS sequence"/>
</dbReference>
<comment type="caution">
    <text evidence="4">The sequence shown here is derived from an EMBL/GenBank/DDBJ whole genome shotgun (WGS) entry which is preliminary data.</text>
</comment>
<evidence type="ECO:0000256" key="2">
    <source>
        <dbReference type="SAM" id="SignalP"/>
    </source>
</evidence>
<name>A0A836C062_9CHLO</name>
<feature type="domain" description="IRG-type G" evidence="3">
    <location>
        <begin position="86"/>
        <end position="297"/>
    </location>
</feature>
<dbReference type="InterPro" id="IPR030385">
    <property type="entry name" value="G_IRG_dom"/>
</dbReference>
<evidence type="ECO:0000313" key="5">
    <source>
        <dbReference type="Proteomes" id="UP000612055"/>
    </source>
</evidence>
<feature type="signal peptide" evidence="2">
    <location>
        <begin position="1"/>
        <end position="25"/>
    </location>
</feature>
<dbReference type="SUPFAM" id="SSF52540">
    <property type="entry name" value="P-loop containing nucleoside triphosphate hydrolases"/>
    <property type="match status" value="1"/>
</dbReference>
<evidence type="ECO:0000259" key="3">
    <source>
        <dbReference type="PROSITE" id="PS51716"/>
    </source>
</evidence>
<dbReference type="Gene3D" id="3.40.50.300">
    <property type="entry name" value="P-loop containing nucleotide triphosphate hydrolases"/>
    <property type="match status" value="1"/>
</dbReference>
<comment type="similarity">
    <text evidence="1">Belongs to the TRAFAC class dynamin-like GTPase superfamily. IRG family.</text>
</comment>
<reference evidence="4" key="1">
    <citation type="journal article" date="2020" name="bioRxiv">
        <title>Comparative genomics of Chlamydomonas.</title>
        <authorList>
            <person name="Craig R.J."/>
            <person name="Hasan A.R."/>
            <person name="Ness R.W."/>
            <person name="Keightley P.D."/>
        </authorList>
    </citation>
    <scope>NUCLEOTIDE SEQUENCE</scope>
    <source>
        <strain evidence="4">CCAP 11/70</strain>
    </source>
</reference>
<evidence type="ECO:0000256" key="1">
    <source>
        <dbReference type="ARBA" id="ARBA00005429"/>
    </source>
</evidence>
<dbReference type="OrthoDB" id="422720at2759"/>
<dbReference type="PANTHER" id="PTHR14143">
    <property type="entry name" value="INTERFERON-INDUCIBLE GTPASE FAMILY MEMBER"/>
    <property type="match status" value="1"/>
</dbReference>
<organism evidence="4 5">
    <name type="scientific">Edaphochlamys debaryana</name>
    <dbReference type="NCBI Taxonomy" id="47281"/>
    <lineage>
        <taxon>Eukaryota</taxon>
        <taxon>Viridiplantae</taxon>
        <taxon>Chlorophyta</taxon>
        <taxon>core chlorophytes</taxon>
        <taxon>Chlorophyceae</taxon>
        <taxon>CS clade</taxon>
        <taxon>Chlamydomonadales</taxon>
        <taxon>Chlamydomonadales incertae sedis</taxon>
        <taxon>Edaphochlamys</taxon>
    </lineage>
</organism>
<gene>
    <name evidence="4" type="ORF">HYH03_006421</name>
</gene>
<evidence type="ECO:0000313" key="4">
    <source>
        <dbReference type="EMBL" id="KAG2495476.1"/>
    </source>
</evidence>
<dbReference type="AlphaFoldDB" id="A0A836C062"/>
<keyword evidence="5" id="KW-1185">Reference proteome</keyword>